<keyword evidence="5" id="KW-0406">Ion transport</keyword>
<organism evidence="8 9">
    <name type="scientific">Prymnesium parvum</name>
    <name type="common">Toxic golden alga</name>
    <dbReference type="NCBI Taxonomy" id="97485"/>
    <lineage>
        <taxon>Eukaryota</taxon>
        <taxon>Haptista</taxon>
        <taxon>Haptophyta</taxon>
        <taxon>Prymnesiophyceae</taxon>
        <taxon>Prymnesiales</taxon>
        <taxon>Prymnesiaceae</taxon>
        <taxon>Prymnesium</taxon>
    </lineage>
</organism>
<evidence type="ECO:0000256" key="4">
    <source>
        <dbReference type="ARBA" id="ARBA00022781"/>
    </source>
</evidence>
<evidence type="ECO:0000256" key="3">
    <source>
        <dbReference type="ARBA" id="ARBA00022448"/>
    </source>
</evidence>
<keyword evidence="3" id="KW-0813">Transport</keyword>
<protein>
    <recommendedName>
        <fullName evidence="10">ATP synthase subunit 5, mitochondrial</fullName>
    </recommendedName>
</protein>
<sequence>MLSALTATSKAFRPALRTAVGTTRRAMSTTLPMEPPIRLFGTAGRYANALYTAAAKKGALLDVEADLKLFTQTVAVNDALRNFVLDPSIARTAKANGITSILEAAKAEEVTKNTFVVMAEGGRLGDIFKVIELYSELLASAKGEMSAVIKSATPLDAADISEIEDFLKEQLDVNVTKLSTTVVVDPALISGITIECGDSFIDLSVATELKKLHTLLSDGL</sequence>
<dbReference type="AlphaFoldDB" id="A0AB34IYH1"/>
<dbReference type="NCBIfam" id="TIGR01145">
    <property type="entry name" value="ATP_synt_delta"/>
    <property type="match status" value="1"/>
</dbReference>
<evidence type="ECO:0000313" key="9">
    <source>
        <dbReference type="Proteomes" id="UP001515480"/>
    </source>
</evidence>
<comment type="similarity">
    <text evidence="2">Belongs to the ATPase delta chain family.</text>
</comment>
<dbReference type="Gene3D" id="1.10.520.20">
    <property type="entry name" value="N-terminal domain of the delta subunit of the F1F0-ATP synthase"/>
    <property type="match status" value="1"/>
</dbReference>
<evidence type="ECO:0000256" key="6">
    <source>
        <dbReference type="ARBA" id="ARBA00023136"/>
    </source>
</evidence>
<dbReference type="Proteomes" id="UP001515480">
    <property type="component" value="Unassembled WGS sequence"/>
</dbReference>
<dbReference type="InterPro" id="IPR026015">
    <property type="entry name" value="ATP_synth_OSCP/delta_N_sf"/>
</dbReference>
<evidence type="ECO:0008006" key="10">
    <source>
        <dbReference type="Google" id="ProtNLM"/>
    </source>
</evidence>
<reference evidence="8 9" key="1">
    <citation type="journal article" date="2024" name="Science">
        <title>Giant polyketide synthase enzymes in the biosynthesis of giant marine polyether toxins.</title>
        <authorList>
            <person name="Fallon T.R."/>
            <person name="Shende V.V."/>
            <person name="Wierzbicki I.H."/>
            <person name="Pendleton A.L."/>
            <person name="Watervoot N.F."/>
            <person name="Auber R.P."/>
            <person name="Gonzalez D.J."/>
            <person name="Wisecaver J.H."/>
            <person name="Moore B.S."/>
        </authorList>
    </citation>
    <scope>NUCLEOTIDE SEQUENCE [LARGE SCALE GENOMIC DNA]</scope>
    <source>
        <strain evidence="8 9">12B1</strain>
    </source>
</reference>
<dbReference type="GO" id="GO:0016020">
    <property type="term" value="C:membrane"/>
    <property type="evidence" value="ECO:0007669"/>
    <property type="project" value="UniProtKB-SubCell"/>
</dbReference>
<keyword evidence="9" id="KW-1185">Reference proteome</keyword>
<dbReference type="HAMAP" id="MF_01416">
    <property type="entry name" value="ATP_synth_delta_bact"/>
    <property type="match status" value="1"/>
</dbReference>
<dbReference type="Pfam" id="PF00213">
    <property type="entry name" value="OSCP"/>
    <property type="match status" value="1"/>
</dbReference>
<dbReference type="InterPro" id="IPR020781">
    <property type="entry name" value="ATPase_OSCP/d_CS"/>
</dbReference>
<dbReference type="EMBL" id="JBGBPQ010000016">
    <property type="protein sequence ID" value="KAL1508206.1"/>
    <property type="molecule type" value="Genomic_DNA"/>
</dbReference>
<keyword evidence="7" id="KW-0066">ATP synthesis</keyword>
<keyword evidence="4" id="KW-0375">Hydrogen ion transport</keyword>
<evidence type="ECO:0000313" key="8">
    <source>
        <dbReference type="EMBL" id="KAL1508206.1"/>
    </source>
</evidence>
<evidence type="ECO:0000256" key="2">
    <source>
        <dbReference type="ARBA" id="ARBA00007046"/>
    </source>
</evidence>
<proteinExistence type="inferred from homology"/>
<comment type="subcellular location">
    <subcellularLocation>
        <location evidence="1">Membrane</location>
    </subcellularLocation>
</comment>
<evidence type="ECO:0000256" key="5">
    <source>
        <dbReference type="ARBA" id="ARBA00023065"/>
    </source>
</evidence>
<keyword evidence="6" id="KW-0472">Membrane</keyword>
<dbReference type="InterPro" id="IPR000711">
    <property type="entry name" value="ATPase_OSCP/dsu"/>
</dbReference>
<accession>A0AB34IYH1</accession>
<comment type="caution">
    <text evidence="8">The sequence shown here is derived from an EMBL/GenBank/DDBJ whole genome shotgun (WGS) entry which is preliminary data.</text>
</comment>
<name>A0AB34IYH1_PRYPA</name>
<gene>
    <name evidence="8" type="ORF">AB1Y20_004323</name>
</gene>
<dbReference type="SUPFAM" id="SSF47928">
    <property type="entry name" value="N-terminal domain of the delta subunit of the F1F0-ATP synthase"/>
    <property type="match status" value="1"/>
</dbReference>
<evidence type="ECO:0000256" key="1">
    <source>
        <dbReference type="ARBA" id="ARBA00004370"/>
    </source>
</evidence>
<dbReference type="PROSITE" id="PS00389">
    <property type="entry name" value="ATPASE_DELTA"/>
    <property type="match status" value="1"/>
</dbReference>
<dbReference type="GO" id="GO:0046933">
    <property type="term" value="F:proton-transporting ATP synthase activity, rotational mechanism"/>
    <property type="evidence" value="ECO:0007669"/>
    <property type="project" value="InterPro"/>
</dbReference>
<evidence type="ECO:0000256" key="7">
    <source>
        <dbReference type="ARBA" id="ARBA00023310"/>
    </source>
</evidence>
<dbReference type="PANTHER" id="PTHR11910">
    <property type="entry name" value="ATP SYNTHASE DELTA CHAIN"/>
    <property type="match status" value="1"/>
</dbReference>
<dbReference type="PRINTS" id="PR00125">
    <property type="entry name" value="ATPASEDELTA"/>
</dbReference>